<dbReference type="CDD" id="cd00082">
    <property type="entry name" value="HisKA"/>
    <property type="match status" value="1"/>
</dbReference>
<evidence type="ECO:0000256" key="4">
    <source>
        <dbReference type="PROSITE-ProRule" id="PRU00169"/>
    </source>
</evidence>
<dbReference type="Pfam" id="PF02518">
    <property type="entry name" value="HATPase_c"/>
    <property type="match status" value="1"/>
</dbReference>
<keyword evidence="3 4" id="KW-0597">Phosphoprotein</keyword>
<dbReference type="PROSITE" id="PS50110">
    <property type="entry name" value="RESPONSE_REGULATORY"/>
    <property type="match status" value="1"/>
</dbReference>
<reference evidence="8" key="1">
    <citation type="journal article" date="2020" name="mSystems">
        <title>Genome- and Community-Level Interaction Insights into Carbon Utilization and Element Cycling Functions of Hydrothermarchaeota in Hydrothermal Sediment.</title>
        <authorList>
            <person name="Zhou Z."/>
            <person name="Liu Y."/>
            <person name="Xu W."/>
            <person name="Pan J."/>
            <person name="Luo Z.H."/>
            <person name="Li M."/>
        </authorList>
    </citation>
    <scope>NUCLEOTIDE SEQUENCE [LARGE SCALE GENOMIC DNA]</scope>
    <source>
        <strain evidence="8">SpSt-477</strain>
    </source>
</reference>
<dbReference type="InterPro" id="IPR003661">
    <property type="entry name" value="HisK_dim/P_dom"/>
</dbReference>
<dbReference type="PANTHER" id="PTHR43065">
    <property type="entry name" value="SENSOR HISTIDINE KINASE"/>
    <property type="match status" value="1"/>
</dbReference>
<dbReference type="Gene3D" id="3.30.565.10">
    <property type="entry name" value="Histidine kinase-like ATPase, C-terminal domain"/>
    <property type="match status" value="1"/>
</dbReference>
<evidence type="ECO:0000259" key="6">
    <source>
        <dbReference type="PROSITE" id="PS50109"/>
    </source>
</evidence>
<sequence length="443" mass="49169">MTLGFGCVARNDFSQNPMDPFKSPHTIMIVDDNPDNLNLLNRMLKERGYRVRSFLDGEMALKSAWDHPPDLMLLDIDMPGMNGFEVCRRLKSETRTQGFPIIFISALTEIWDKVKAFQVGGVDYITKPFQIEEVYARVEVHLNLISAQKAIEEKNAAIENALSELQAAQQQLIRNEKMAAIGILTAGIAHEINNPVNFIKTSALALKTDIEDLQRLLSVYAFCSAACHHPEMTARIDALRREIDFDTVLSEVPMLLDHIQEGVRRTEEIVQSLRLYARQDSMIKEPTDLHQLVDAALVILASRYKQSISIRKAYGDLPKIAVHPGRMIQVITNVLSNAIHAIESKICPELESITISTCLVKQDEGKYVCLSVQDTGIGIPEEIQEKLFDPFFSTKEVGKGMGLGLSISHGIVQEHGGSIAINSTEGSGTTVTIFLPVGKDPSS</sequence>
<feature type="modified residue" description="4-aspartylphosphate" evidence="4">
    <location>
        <position position="75"/>
    </location>
</feature>
<dbReference type="SUPFAM" id="SSF52172">
    <property type="entry name" value="CheY-like"/>
    <property type="match status" value="1"/>
</dbReference>
<dbReference type="CDD" id="cd19920">
    <property type="entry name" value="REC_PA4781-like"/>
    <property type="match status" value="1"/>
</dbReference>
<dbReference type="EMBL" id="DSUH01000099">
    <property type="protein sequence ID" value="HGU32080.1"/>
    <property type="molecule type" value="Genomic_DNA"/>
</dbReference>
<comment type="catalytic activity">
    <reaction evidence="1">
        <text>ATP + protein L-histidine = ADP + protein N-phospho-L-histidine.</text>
        <dbReference type="EC" id="2.7.13.3"/>
    </reaction>
</comment>
<dbReference type="InterPro" id="IPR003594">
    <property type="entry name" value="HATPase_dom"/>
</dbReference>
<dbReference type="EC" id="2.7.13.3" evidence="2"/>
<evidence type="ECO:0000256" key="5">
    <source>
        <dbReference type="SAM" id="Coils"/>
    </source>
</evidence>
<organism evidence="8">
    <name type="scientific">Desulfatirhabdium butyrativorans</name>
    <dbReference type="NCBI Taxonomy" id="340467"/>
    <lineage>
        <taxon>Bacteria</taxon>
        <taxon>Pseudomonadati</taxon>
        <taxon>Thermodesulfobacteriota</taxon>
        <taxon>Desulfobacteria</taxon>
        <taxon>Desulfobacterales</taxon>
        <taxon>Desulfatirhabdiaceae</taxon>
        <taxon>Desulfatirhabdium</taxon>
    </lineage>
</organism>
<dbReference type="Gene3D" id="3.40.50.2300">
    <property type="match status" value="1"/>
</dbReference>
<feature type="domain" description="Response regulatory" evidence="7">
    <location>
        <begin position="26"/>
        <end position="142"/>
    </location>
</feature>
<dbReference type="InterPro" id="IPR005467">
    <property type="entry name" value="His_kinase_dom"/>
</dbReference>
<dbReference type="AlphaFoldDB" id="A0A7C4MLD0"/>
<feature type="coiled-coil region" evidence="5">
    <location>
        <begin position="144"/>
        <end position="178"/>
    </location>
</feature>
<feature type="domain" description="Histidine kinase" evidence="6">
    <location>
        <begin position="187"/>
        <end position="439"/>
    </location>
</feature>
<protein>
    <recommendedName>
        <fullName evidence="2">histidine kinase</fullName>
        <ecNumber evidence="2">2.7.13.3</ecNumber>
    </recommendedName>
</protein>
<evidence type="ECO:0000256" key="2">
    <source>
        <dbReference type="ARBA" id="ARBA00012438"/>
    </source>
</evidence>
<proteinExistence type="predicted"/>
<keyword evidence="8" id="KW-0808">Transferase</keyword>
<dbReference type="SMART" id="SM00448">
    <property type="entry name" value="REC"/>
    <property type="match status" value="1"/>
</dbReference>
<evidence type="ECO:0000259" key="7">
    <source>
        <dbReference type="PROSITE" id="PS50110"/>
    </source>
</evidence>
<dbReference type="InterPro" id="IPR036890">
    <property type="entry name" value="HATPase_C_sf"/>
</dbReference>
<dbReference type="InterPro" id="IPR001789">
    <property type="entry name" value="Sig_transdc_resp-reg_receiver"/>
</dbReference>
<dbReference type="InterPro" id="IPR004358">
    <property type="entry name" value="Sig_transdc_His_kin-like_C"/>
</dbReference>
<name>A0A7C4MLD0_9BACT</name>
<dbReference type="PANTHER" id="PTHR43065:SF42">
    <property type="entry name" value="TWO-COMPONENT SENSOR PPRA"/>
    <property type="match status" value="1"/>
</dbReference>
<evidence type="ECO:0000256" key="3">
    <source>
        <dbReference type="ARBA" id="ARBA00022553"/>
    </source>
</evidence>
<dbReference type="InterPro" id="IPR036097">
    <property type="entry name" value="HisK_dim/P_sf"/>
</dbReference>
<dbReference type="PRINTS" id="PR00344">
    <property type="entry name" value="BCTRLSENSOR"/>
</dbReference>
<dbReference type="Gene3D" id="1.10.287.130">
    <property type="match status" value="1"/>
</dbReference>
<dbReference type="Pfam" id="PF00072">
    <property type="entry name" value="Response_reg"/>
    <property type="match status" value="1"/>
</dbReference>
<keyword evidence="8" id="KW-0418">Kinase</keyword>
<dbReference type="SUPFAM" id="SSF47384">
    <property type="entry name" value="Homodimeric domain of signal transducing histidine kinase"/>
    <property type="match status" value="1"/>
</dbReference>
<gene>
    <name evidence="8" type="ORF">ENS29_04400</name>
</gene>
<accession>A0A7C4MLD0</accession>
<dbReference type="SUPFAM" id="SSF55874">
    <property type="entry name" value="ATPase domain of HSP90 chaperone/DNA topoisomerase II/histidine kinase"/>
    <property type="match status" value="1"/>
</dbReference>
<dbReference type="PROSITE" id="PS50109">
    <property type="entry name" value="HIS_KIN"/>
    <property type="match status" value="1"/>
</dbReference>
<comment type="caution">
    <text evidence="8">The sequence shown here is derived from an EMBL/GenBank/DDBJ whole genome shotgun (WGS) entry which is preliminary data.</text>
</comment>
<keyword evidence="5" id="KW-0175">Coiled coil</keyword>
<dbReference type="SMART" id="SM00387">
    <property type="entry name" value="HATPase_c"/>
    <property type="match status" value="1"/>
</dbReference>
<evidence type="ECO:0000313" key="8">
    <source>
        <dbReference type="EMBL" id="HGU32080.1"/>
    </source>
</evidence>
<evidence type="ECO:0000256" key="1">
    <source>
        <dbReference type="ARBA" id="ARBA00000085"/>
    </source>
</evidence>
<dbReference type="InterPro" id="IPR011006">
    <property type="entry name" value="CheY-like_superfamily"/>
</dbReference>
<dbReference type="GO" id="GO:0000155">
    <property type="term" value="F:phosphorelay sensor kinase activity"/>
    <property type="evidence" value="ECO:0007669"/>
    <property type="project" value="InterPro"/>
</dbReference>